<evidence type="ECO:0000256" key="6">
    <source>
        <dbReference type="ARBA" id="ARBA00022723"/>
    </source>
</evidence>
<evidence type="ECO:0000313" key="17">
    <source>
        <dbReference type="Proteomes" id="UP000801492"/>
    </source>
</evidence>
<dbReference type="Proteomes" id="UP000801492">
    <property type="component" value="Unassembled WGS sequence"/>
</dbReference>
<evidence type="ECO:0000256" key="14">
    <source>
        <dbReference type="RuleBase" id="RU000461"/>
    </source>
</evidence>
<keyword evidence="9 14" id="KW-0560">Oxidoreductase</keyword>
<comment type="subcellular location">
    <subcellularLocation>
        <location evidence="3">Endoplasmic reticulum membrane</location>
        <topology evidence="3">Peripheral membrane protein</topology>
    </subcellularLocation>
    <subcellularLocation>
        <location evidence="2">Microsome membrane</location>
        <topology evidence="2">Peripheral membrane protein</topology>
    </subcellularLocation>
</comment>
<keyword evidence="7" id="KW-0256">Endoplasmic reticulum</keyword>
<evidence type="ECO:0000256" key="9">
    <source>
        <dbReference type="ARBA" id="ARBA00023002"/>
    </source>
</evidence>
<accession>A0A8K0GG27</accession>
<comment type="caution">
    <text evidence="16">The sequence shown here is derived from an EMBL/GenBank/DDBJ whole genome shotgun (WGS) entry which is preliminary data.</text>
</comment>
<keyword evidence="11 14" id="KW-0503">Monooxygenase</keyword>
<evidence type="ECO:0008006" key="18">
    <source>
        <dbReference type="Google" id="ProtNLM"/>
    </source>
</evidence>
<dbReference type="InterPro" id="IPR036396">
    <property type="entry name" value="Cyt_P450_sf"/>
</dbReference>
<evidence type="ECO:0000256" key="1">
    <source>
        <dbReference type="ARBA" id="ARBA00001971"/>
    </source>
</evidence>
<evidence type="ECO:0000256" key="7">
    <source>
        <dbReference type="ARBA" id="ARBA00022824"/>
    </source>
</evidence>
<dbReference type="PRINTS" id="PR00385">
    <property type="entry name" value="P450"/>
</dbReference>
<dbReference type="OrthoDB" id="2789670at2759"/>
<dbReference type="CDD" id="cd11056">
    <property type="entry name" value="CYP6-like"/>
    <property type="match status" value="1"/>
</dbReference>
<dbReference type="SUPFAM" id="SSF48264">
    <property type="entry name" value="Cytochrome P450"/>
    <property type="match status" value="1"/>
</dbReference>
<evidence type="ECO:0000256" key="12">
    <source>
        <dbReference type="ARBA" id="ARBA00023136"/>
    </source>
</evidence>
<protein>
    <recommendedName>
        <fullName evidence="18">Cytochrome P450</fullName>
    </recommendedName>
</protein>
<keyword evidence="12" id="KW-0472">Membrane</keyword>
<evidence type="ECO:0000256" key="4">
    <source>
        <dbReference type="ARBA" id="ARBA00010617"/>
    </source>
</evidence>
<dbReference type="InterPro" id="IPR017972">
    <property type="entry name" value="Cyt_P450_CS"/>
</dbReference>
<organism evidence="16 17">
    <name type="scientific">Ignelater luminosus</name>
    <name type="common">Cucubano</name>
    <name type="synonym">Pyrophorus luminosus</name>
    <dbReference type="NCBI Taxonomy" id="2038154"/>
    <lineage>
        <taxon>Eukaryota</taxon>
        <taxon>Metazoa</taxon>
        <taxon>Ecdysozoa</taxon>
        <taxon>Arthropoda</taxon>
        <taxon>Hexapoda</taxon>
        <taxon>Insecta</taxon>
        <taxon>Pterygota</taxon>
        <taxon>Neoptera</taxon>
        <taxon>Endopterygota</taxon>
        <taxon>Coleoptera</taxon>
        <taxon>Polyphaga</taxon>
        <taxon>Elateriformia</taxon>
        <taxon>Elateroidea</taxon>
        <taxon>Elateridae</taxon>
        <taxon>Agrypninae</taxon>
        <taxon>Pyrophorini</taxon>
        <taxon>Ignelater</taxon>
    </lineage>
</organism>
<dbReference type="PROSITE" id="PS00086">
    <property type="entry name" value="CYTOCHROME_P450"/>
    <property type="match status" value="1"/>
</dbReference>
<proteinExistence type="inferred from homology"/>
<evidence type="ECO:0000256" key="8">
    <source>
        <dbReference type="ARBA" id="ARBA00022848"/>
    </source>
</evidence>
<keyword evidence="15" id="KW-0732">Signal</keyword>
<keyword evidence="8" id="KW-0492">Microsome</keyword>
<evidence type="ECO:0000256" key="5">
    <source>
        <dbReference type="ARBA" id="ARBA00022617"/>
    </source>
</evidence>
<keyword evidence="17" id="KW-1185">Reference proteome</keyword>
<evidence type="ECO:0000256" key="15">
    <source>
        <dbReference type="SAM" id="SignalP"/>
    </source>
</evidence>
<keyword evidence="6 13" id="KW-0479">Metal-binding</keyword>
<name>A0A8K0GG27_IGNLU</name>
<dbReference type="EMBL" id="VTPC01002192">
    <property type="protein sequence ID" value="KAF2900432.1"/>
    <property type="molecule type" value="Genomic_DNA"/>
</dbReference>
<evidence type="ECO:0000256" key="2">
    <source>
        <dbReference type="ARBA" id="ARBA00004174"/>
    </source>
</evidence>
<comment type="similarity">
    <text evidence="4 14">Belongs to the cytochrome P450 family.</text>
</comment>
<evidence type="ECO:0000256" key="13">
    <source>
        <dbReference type="PIRSR" id="PIRSR602401-1"/>
    </source>
</evidence>
<evidence type="ECO:0000313" key="16">
    <source>
        <dbReference type="EMBL" id="KAF2900432.1"/>
    </source>
</evidence>
<dbReference type="FunFam" id="1.10.630.10:FF:000042">
    <property type="entry name" value="Cytochrome P450"/>
    <property type="match status" value="1"/>
</dbReference>
<evidence type="ECO:0000256" key="11">
    <source>
        <dbReference type="ARBA" id="ARBA00023033"/>
    </source>
</evidence>
<evidence type="ECO:0000256" key="10">
    <source>
        <dbReference type="ARBA" id="ARBA00023004"/>
    </source>
</evidence>
<dbReference type="GO" id="GO:0005506">
    <property type="term" value="F:iron ion binding"/>
    <property type="evidence" value="ECO:0007669"/>
    <property type="project" value="InterPro"/>
</dbReference>
<keyword evidence="5 13" id="KW-0349">Heme</keyword>
<comment type="cofactor">
    <cofactor evidence="1 13">
        <name>heme</name>
        <dbReference type="ChEBI" id="CHEBI:30413"/>
    </cofactor>
</comment>
<dbReference type="PANTHER" id="PTHR24292:SF54">
    <property type="entry name" value="CYP9F3-RELATED"/>
    <property type="match status" value="1"/>
</dbReference>
<feature type="chain" id="PRO_5035461801" description="Cytochrome P450" evidence="15">
    <location>
        <begin position="22"/>
        <end position="529"/>
    </location>
</feature>
<keyword evidence="10 13" id="KW-0408">Iron</keyword>
<gene>
    <name evidence="16" type="ORF">ILUMI_05749</name>
</gene>
<dbReference type="InterPro" id="IPR002401">
    <property type="entry name" value="Cyt_P450_E_grp-I"/>
</dbReference>
<dbReference type="GO" id="GO:0016705">
    <property type="term" value="F:oxidoreductase activity, acting on paired donors, with incorporation or reduction of molecular oxygen"/>
    <property type="evidence" value="ECO:0007669"/>
    <property type="project" value="InterPro"/>
</dbReference>
<dbReference type="PANTHER" id="PTHR24292">
    <property type="entry name" value="CYTOCHROME P450"/>
    <property type="match status" value="1"/>
</dbReference>
<dbReference type="Gene3D" id="1.10.630.10">
    <property type="entry name" value="Cytochrome P450"/>
    <property type="match status" value="1"/>
</dbReference>
<sequence length="529" mass="60289">MLFAILVGILALLIYFKIVKPQKYWKEKGAACIKPWPIVGSMGPLVFNKKSYAGLIQDIYNVFPEKRCVGFHLWLKPVLMIRDPELIKQIMVKDFDTFPVHQPLAPEGIDSLWDRNVFGTRESSRWHDLRAILSQAFTSSKLKAMFSLIKDCATQTTNHLLKQNKIVTVDAKAIFTKFENDAIGTIAFGITCNSFANPENEFYKMGQRLTNPSGLNALKTFFGYSISPAFMKLFKITLVPPSIANFFKGIIKETIDTRKEKGIVRPDMIHLLMEAQKAYLRYVDKDLQNSSSAVAEKRQLGRIEQKKTEITDEDITSHAILFFVASFDTTSSLLSFMCYELALNPDIQQRLIGDIDTTLEGCNGEITYEALMAMKYLDMVVSETLRKWPPTEITDRDSIRDYVIQPKLSGEQPIYVDANTSVWIPTYAIHRDPQYYPNPDKFDPERFSEENKNDIKPFTYLPFGAGPRNCIGARLALLKVKLCILEILTKFEIIAVEETQIPLVLRKGGINMPTDKGMWVGYKPRIIVQ</sequence>
<dbReference type="AlphaFoldDB" id="A0A8K0GG27"/>
<reference evidence="16" key="1">
    <citation type="submission" date="2019-08" db="EMBL/GenBank/DDBJ databases">
        <title>The genome of the North American firefly Photinus pyralis.</title>
        <authorList>
            <consortium name="Photinus pyralis genome working group"/>
            <person name="Fallon T.R."/>
            <person name="Sander Lower S.E."/>
            <person name="Weng J.-K."/>
        </authorList>
    </citation>
    <scope>NUCLEOTIDE SEQUENCE</scope>
    <source>
        <strain evidence="16">TRF0915ILg1</strain>
        <tissue evidence="16">Whole body</tissue>
    </source>
</reference>
<dbReference type="GO" id="GO:0020037">
    <property type="term" value="F:heme binding"/>
    <property type="evidence" value="ECO:0007669"/>
    <property type="project" value="InterPro"/>
</dbReference>
<dbReference type="InterPro" id="IPR050476">
    <property type="entry name" value="Insect_CytP450_Detox"/>
</dbReference>
<dbReference type="GO" id="GO:0005789">
    <property type="term" value="C:endoplasmic reticulum membrane"/>
    <property type="evidence" value="ECO:0007669"/>
    <property type="project" value="UniProtKB-SubCell"/>
</dbReference>
<dbReference type="InterPro" id="IPR001128">
    <property type="entry name" value="Cyt_P450"/>
</dbReference>
<dbReference type="Pfam" id="PF00067">
    <property type="entry name" value="p450"/>
    <property type="match status" value="1"/>
</dbReference>
<dbReference type="GO" id="GO:0004497">
    <property type="term" value="F:monooxygenase activity"/>
    <property type="evidence" value="ECO:0007669"/>
    <property type="project" value="UniProtKB-KW"/>
</dbReference>
<dbReference type="PRINTS" id="PR00463">
    <property type="entry name" value="EP450I"/>
</dbReference>
<feature type="signal peptide" evidence="15">
    <location>
        <begin position="1"/>
        <end position="21"/>
    </location>
</feature>
<feature type="binding site" description="axial binding residue" evidence="13">
    <location>
        <position position="470"/>
    </location>
    <ligand>
        <name>heme</name>
        <dbReference type="ChEBI" id="CHEBI:30413"/>
    </ligand>
    <ligandPart>
        <name>Fe</name>
        <dbReference type="ChEBI" id="CHEBI:18248"/>
    </ligandPart>
</feature>
<evidence type="ECO:0000256" key="3">
    <source>
        <dbReference type="ARBA" id="ARBA00004406"/>
    </source>
</evidence>